<keyword evidence="1" id="KW-0472">Membrane</keyword>
<keyword evidence="3" id="KW-1185">Reference proteome</keyword>
<protein>
    <recommendedName>
        <fullName evidence="4">Transmembrane protein</fullName>
    </recommendedName>
</protein>
<accession>D2SEY9</accession>
<dbReference type="EMBL" id="CP001867">
    <property type="protein sequence ID" value="ADB74679.1"/>
    <property type="molecule type" value="Genomic_DNA"/>
</dbReference>
<dbReference type="RefSeq" id="WP_012948118.1">
    <property type="nucleotide sequence ID" value="NC_013757.1"/>
</dbReference>
<reference evidence="3" key="2">
    <citation type="submission" date="2010-01" db="EMBL/GenBank/DDBJ databases">
        <title>The complete genome of Geodermatophilus obscurus DSM 43160.</title>
        <authorList>
            <consortium name="US DOE Joint Genome Institute (JGI-PGF)"/>
            <person name="Lucas S."/>
            <person name="Copeland A."/>
            <person name="Lapidus A."/>
            <person name="Glavina del Rio T."/>
            <person name="Dalin E."/>
            <person name="Tice H."/>
            <person name="Bruce D."/>
            <person name="Goodwin L."/>
            <person name="Pitluck S."/>
            <person name="Kyrpides N."/>
            <person name="Mavromatis K."/>
            <person name="Ivanova N."/>
            <person name="Munk A.C."/>
            <person name="Brettin T."/>
            <person name="Detter J.C."/>
            <person name="Han C."/>
            <person name="Larimer F."/>
            <person name="Land M."/>
            <person name="Hauser L."/>
            <person name="Markowitz V."/>
            <person name="Cheng J.-F."/>
            <person name="Hugenholtz P."/>
            <person name="Woyke T."/>
            <person name="Wu D."/>
            <person name="Jando M."/>
            <person name="Schneider S."/>
            <person name="Klenk H.-P."/>
            <person name="Eisen J.A."/>
        </authorList>
    </citation>
    <scope>NUCLEOTIDE SEQUENCE [LARGE SCALE GENOMIC DNA]</scope>
    <source>
        <strain evidence="3">ATCC 25078 / DSM 43160 / JCM 3152 / KCC A-0152 / KCTC 9177 / NBRC 13315 / NRRL B-3577 / G-20</strain>
    </source>
</reference>
<dbReference type="OrthoDB" id="5998965at2"/>
<name>D2SEY9_GEOOG</name>
<keyword evidence="1" id="KW-0812">Transmembrane</keyword>
<feature type="transmembrane region" description="Helical" evidence="1">
    <location>
        <begin position="63"/>
        <end position="82"/>
    </location>
</feature>
<sequence length="153" mass="17185">MTSLSTDTRQDRTGRTGTPATAEVSLPRLYLMRLGYLVMAVGLAVTKWPLLVDGSRPWPLMEGVVTCMLVALSVLAFVGLRYPVKMLPVLLFELAWKVIWVAVVALPLWTSDQLDPATAEVFYSCLVVLIVLAVIPWRYVFAQYVQARGDRWR</sequence>
<evidence type="ECO:0000256" key="1">
    <source>
        <dbReference type="SAM" id="Phobius"/>
    </source>
</evidence>
<feature type="transmembrane region" description="Helical" evidence="1">
    <location>
        <begin position="89"/>
        <end position="109"/>
    </location>
</feature>
<dbReference type="HOGENOM" id="CLU_144074_0_0_11"/>
<dbReference type="STRING" id="526225.Gobs_1984"/>
<evidence type="ECO:0008006" key="4">
    <source>
        <dbReference type="Google" id="ProtNLM"/>
    </source>
</evidence>
<dbReference type="Proteomes" id="UP000001382">
    <property type="component" value="Chromosome"/>
</dbReference>
<proteinExistence type="predicted"/>
<dbReference type="KEGG" id="gob:Gobs_1984"/>
<evidence type="ECO:0000313" key="2">
    <source>
        <dbReference type="EMBL" id="ADB74679.1"/>
    </source>
</evidence>
<feature type="transmembrane region" description="Helical" evidence="1">
    <location>
        <begin position="121"/>
        <end position="141"/>
    </location>
</feature>
<dbReference type="eggNOG" id="ENOG5032VVX">
    <property type="taxonomic scope" value="Bacteria"/>
</dbReference>
<evidence type="ECO:0000313" key="3">
    <source>
        <dbReference type="Proteomes" id="UP000001382"/>
    </source>
</evidence>
<reference evidence="2 3" key="1">
    <citation type="journal article" date="2010" name="Stand. Genomic Sci.">
        <title>Complete genome sequence of Geodermatophilus obscurus type strain (G-20).</title>
        <authorList>
            <person name="Ivanova N."/>
            <person name="Sikorski J."/>
            <person name="Jando M."/>
            <person name="Munk C."/>
            <person name="Lapidus A."/>
            <person name="Glavina Del Rio T."/>
            <person name="Copeland A."/>
            <person name="Tice H."/>
            <person name="Cheng J.-F."/>
            <person name="Lucas S."/>
            <person name="Chen F."/>
            <person name="Nolan M."/>
            <person name="Bruce D."/>
            <person name="Goodwin L."/>
            <person name="Pitluck S."/>
            <person name="Mavromatis K."/>
            <person name="Mikhailova N."/>
            <person name="Pati A."/>
            <person name="Chen A."/>
            <person name="Palaniappan K."/>
            <person name="Land M."/>
            <person name="Hauser L."/>
            <person name="Chang Y.-J."/>
            <person name="Jeffries C.D."/>
            <person name="Meincke L."/>
            <person name="Brettin T."/>
            <person name="Detter J.C."/>
            <person name="Detter J.C."/>
            <person name="Rohde M."/>
            <person name="Goeker M."/>
            <person name="Bristow J."/>
            <person name="Eisen J.A."/>
            <person name="Markowitz V."/>
            <person name="Hugenholtz P."/>
            <person name="Kyrpides N.C."/>
            <person name="Klenk H.-P."/>
        </authorList>
    </citation>
    <scope>NUCLEOTIDE SEQUENCE [LARGE SCALE GENOMIC DNA]</scope>
    <source>
        <strain evidence="3">ATCC 25078 / DSM 43160 / JCM 3152 / KCC A-0152 / KCTC 9177 / NBRC 13315 / NRRL B-3577 / G-20</strain>
    </source>
</reference>
<organism evidence="2 3">
    <name type="scientific">Geodermatophilus obscurus (strain ATCC 25078 / DSM 43160 / JCM 3152 / CCUG 61914 / KCC A-0152 / KCTC 9177 / NBRC 13315 / NRRL B-3577 / G-20)</name>
    <dbReference type="NCBI Taxonomy" id="526225"/>
    <lineage>
        <taxon>Bacteria</taxon>
        <taxon>Bacillati</taxon>
        <taxon>Actinomycetota</taxon>
        <taxon>Actinomycetes</taxon>
        <taxon>Geodermatophilales</taxon>
        <taxon>Geodermatophilaceae</taxon>
        <taxon>Geodermatophilus</taxon>
    </lineage>
</organism>
<dbReference type="AlphaFoldDB" id="D2SEY9"/>
<feature type="transmembrane region" description="Helical" evidence="1">
    <location>
        <begin position="34"/>
        <end position="51"/>
    </location>
</feature>
<gene>
    <name evidence="2" type="ordered locus">Gobs_1984</name>
</gene>
<keyword evidence="1" id="KW-1133">Transmembrane helix</keyword>